<dbReference type="EMBL" id="CATOUU010001007">
    <property type="protein sequence ID" value="CAI9966433.1"/>
    <property type="molecule type" value="Genomic_DNA"/>
</dbReference>
<keyword evidence="3" id="KW-1185">Reference proteome</keyword>
<dbReference type="EMBL" id="CAXDID020000123">
    <property type="protein sequence ID" value="CAL6032510.1"/>
    <property type="molecule type" value="Genomic_DNA"/>
</dbReference>
<name>A0AA86VH36_9EUKA</name>
<sequence>MKSRTIVEYNAKNSPRLLPKILSNNLNTPRLQNISQAKMNNQSQDTIQNESIELINTAQIGKVNQNTDDKKNSAKHFINQIKERDEILQILLTQCNHLENSTQLIDKNITQMFNHMTKLHKYLHKILLQIVDKVIKVQ</sequence>
<reference evidence="1" key="1">
    <citation type="submission" date="2023-06" db="EMBL/GenBank/DDBJ databases">
        <authorList>
            <person name="Kurt Z."/>
        </authorList>
    </citation>
    <scope>NUCLEOTIDE SEQUENCE</scope>
</reference>
<evidence type="ECO:0000313" key="3">
    <source>
        <dbReference type="Proteomes" id="UP001642409"/>
    </source>
</evidence>
<evidence type="ECO:0000313" key="1">
    <source>
        <dbReference type="EMBL" id="CAI9966433.1"/>
    </source>
</evidence>
<organism evidence="1">
    <name type="scientific">Hexamita inflata</name>
    <dbReference type="NCBI Taxonomy" id="28002"/>
    <lineage>
        <taxon>Eukaryota</taxon>
        <taxon>Metamonada</taxon>
        <taxon>Diplomonadida</taxon>
        <taxon>Hexamitidae</taxon>
        <taxon>Hexamitinae</taxon>
        <taxon>Hexamita</taxon>
    </lineage>
</organism>
<dbReference type="AlphaFoldDB" id="A0AA86VH36"/>
<reference evidence="2 3" key="2">
    <citation type="submission" date="2024-07" db="EMBL/GenBank/DDBJ databases">
        <authorList>
            <person name="Akdeniz Z."/>
        </authorList>
    </citation>
    <scope>NUCLEOTIDE SEQUENCE [LARGE SCALE GENOMIC DNA]</scope>
</reference>
<comment type="caution">
    <text evidence="1">The sequence shown here is derived from an EMBL/GenBank/DDBJ whole genome shotgun (WGS) entry which is preliminary data.</text>
</comment>
<accession>A0AA86VH36</accession>
<gene>
    <name evidence="2" type="ORF">HINF_LOCUS34518</name>
    <name evidence="1" type="ORF">HINF_LOCUS54078</name>
</gene>
<evidence type="ECO:0000313" key="2">
    <source>
        <dbReference type="EMBL" id="CAL6032510.1"/>
    </source>
</evidence>
<protein>
    <submittedName>
        <fullName evidence="2">Hypothetical_protein</fullName>
    </submittedName>
</protein>
<proteinExistence type="predicted"/>
<dbReference type="Proteomes" id="UP001642409">
    <property type="component" value="Unassembled WGS sequence"/>
</dbReference>